<evidence type="ECO:0000313" key="3">
    <source>
        <dbReference type="Proteomes" id="UP001287356"/>
    </source>
</evidence>
<proteinExistence type="predicted"/>
<evidence type="ECO:0000313" key="2">
    <source>
        <dbReference type="EMBL" id="KAK3365611.1"/>
    </source>
</evidence>
<evidence type="ECO:0000256" key="1">
    <source>
        <dbReference type="SAM" id="MobiDB-lite"/>
    </source>
</evidence>
<comment type="caution">
    <text evidence="2">The sequence shown here is derived from an EMBL/GenBank/DDBJ whole genome shotgun (WGS) entry which is preliminary data.</text>
</comment>
<name>A0AAE0JXN2_9PEZI</name>
<reference evidence="2" key="2">
    <citation type="submission" date="2023-06" db="EMBL/GenBank/DDBJ databases">
        <authorList>
            <consortium name="Lawrence Berkeley National Laboratory"/>
            <person name="Haridas S."/>
            <person name="Hensen N."/>
            <person name="Bonometti L."/>
            <person name="Westerberg I."/>
            <person name="Brannstrom I.O."/>
            <person name="Guillou S."/>
            <person name="Cros-Aarteil S."/>
            <person name="Calhoun S."/>
            <person name="Kuo A."/>
            <person name="Mondo S."/>
            <person name="Pangilinan J."/>
            <person name="Riley R."/>
            <person name="Labutti K."/>
            <person name="Andreopoulos B."/>
            <person name="Lipzen A."/>
            <person name="Chen C."/>
            <person name="Yanf M."/>
            <person name="Daum C."/>
            <person name="Ng V."/>
            <person name="Clum A."/>
            <person name="Steindorff A."/>
            <person name="Ohm R."/>
            <person name="Martin F."/>
            <person name="Silar P."/>
            <person name="Natvig D."/>
            <person name="Lalanne C."/>
            <person name="Gautier V."/>
            <person name="Ament-Velasquez S.L."/>
            <person name="Kruys A."/>
            <person name="Hutchinson M.I."/>
            <person name="Powell A.J."/>
            <person name="Barry K."/>
            <person name="Miller A.N."/>
            <person name="Grigoriev I.V."/>
            <person name="Debuchy R."/>
            <person name="Gladieux P."/>
            <person name="Thoren M.H."/>
            <person name="Johannesson H."/>
        </authorList>
    </citation>
    <scope>NUCLEOTIDE SEQUENCE</scope>
    <source>
        <strain evidence="2">CBS 958.72</strain>
    </source>
</reference>
<accession>A0AAE0JXN2</accession>
<feature type="region of interest" description="Disordered" evidence="1">
    <location>
        <begin position="1"/>
        <end position="23"/>
    </location>
</feature>
<reference evidence="2" key="1">
    <citation type="journal article" date="2023" name="Mol. Phylogenet. Evol.">
        <title>Genome-scale phylogeny and comparative genomics of the fungal order Sordariales.</title>
        <authorList>
            <person name="Hensen N."/>
            <person name="Bonometti L."/>
            <person name="Westerberg I."/>
            <person name="Brannstrom I.O."/>
            <person name="Guillou S."/>
            <person name="Cros-Aarteil S."/>
            <person name="Calhoun S."/>
            <person name="Haridas S."/>
            <person name="Kuo A."/>
            <person name="Mondo S."/>
            <person name="Pangilinan J."/>
            <person name="Riley R."/>
            <person name="LaButti K."/>
            <person name="Andreopoulos B."/>
            <person name="Lipzen A."/>
            <person name="Chen C."/>
            <person name="Yan M."/>
            <person name="Daum C."/>
            <person name="Ng V."/>
            <person name="Clum A."/>
            <person name="Steindorff A."/>
            <person name="Ohm R.A."/>
            <person name="Martin F."/>
            <person name="Silar P."/>
            <person name="Natvig D.O."/>
            <person name="Lalanne C."/>
            <person name="Gautier V."/>
            <person name="Ament-Velasquez S.L."/>
            <person name="Kruys A."/>
            <person name="Hutchinson M.I."/>
            <person name="Powell A.J."/>
            <person name="Barry K."/>
            <person name="Miller A.N."/>
            <person name="Grigoriev I.V."/>
            <person name="Debuchy R."/>
            <person name="Gladieux P."/>
            <person name="Hiltunen Thoren M."/>
            <person name="Johannesson H."/>
        </authorList>
    </citation>
    <scope>NUCLEOTIDE SEQUENCE</scope>
    <source>
        <strain evidence="2">CBS 958.72</strain>
    </source>
</reference>
<organism evidence="2 3">
    <name type="scientific">Lasiosphaeria ovina</name>
    <dbReference type="NCBI Taxonomy" id="92902"/>
    <lineage>
        <taxon>Eukaryota</taxon>
        <taxon>Fungi</taxon>
        <taxon>Dikarya</taxon>
        <taxon>Ascomycota</taxon>
        <taxon>Pezizomycotina</taxon>
        <taxon>Sordariomycetes</taxon>
        <taxon>Sordariomycetidae</taxon>
        <taxon>Sordariales</taxon>
        <taxon>Lasiosphaeriaceae</taxon>
        <taxon>Lasiosphaeria</taxon>
    </lineage>
</organism>
<sequence length="218" mass="23246">MDAVARVPHPSQSAGGGGGRRSFPVTPPVHYDLATVRTGASFSLAAYLDLCRQEVLPSHSNDTLHDALPVPTESHTRTSYLWSAVHDLFAKNDVNVTANVTATAAGPDDGLWDRIWSKCHAPSPSSPPQRLLVHYASSPGSAGGPKVALLSAGVLASLYTAYNELLLYSARRMSRRLQDACYRLGHHGEGEGEGGGLATQDLGTLDDWAWSVLLRAGY</sequence>
<gene>
    <name evidence="2" type="ORF">B0T24DRAFT_723312</name>
</gene>
<dbReference type="AlphaFoldDB" id="A0AAE0JXN2"/>
<protein>
    <submittedName>
        <fullName evidence="2">Uncharacterized protein</fullName>
    </submittedName>
</protein>
<dbReference type="EMBL" id="JAULSN010000008">
    <property type="protein sequence ID" value="KAK3365611.1"/>
    <property type="molecule type" value="Genomic_DNA"/>
</dbReference>
<dbReference type="Proteomes" id="UP001287356">
    <property type="component" value="Unassembled WGS sequence"/>
</dbReference>
<keyword evidence="3" id="KW-1185">Reference proteome</keyword>